<name>A0A368NIM7_9GAMM</name>
<keyword evidence="3" id="KW-0804">Transcription</keyword>
<comment type="caution">
    <text evidence="5">The sequence shown here is derived from an EMBL/GenBank/DDBJ whole genome shotgun (WGS) entry which is preliminary data.</text>
</comment>
<feature type="domain" description="HTH cro/C1-type" evidence="4">
    <location>
        <begin position="17"/>
        <end position="71"/>
    </location>
</feature>
<dbReference type="PROSITE" id="PS50943">
    <property type="entry name" value="HTH_CROC1"/>
    <property type="match status" value="1"/>
</dbReference>
<evidence type="ECO:0000256" key="3">
    <source>
        <dbReference type="ARBA" id="ARBA00023163"/>
    </source>
</evidence>
<gene>
    <name evidence="5" type="ORF">DU002_12510</name>
</gene>
<dbReference type="InterPro" id="IPR050807">
    <property type="entry name" value="TransReg_Diox_bact_type"/>
</dbReference>
<dbReference type="GO" id="GO:0003700">
    <property type="term" value="F:DNA-binding transcription factor activity"/>
    <property type="evidence" value="ECO:0007669"/>
    <property type="project" value="TreeGrafter"/>
</dbReference>
<dbReference type="OrthoDB" id="9800901at2"/>
<evidence type="ECO:0000256" key="1">
    <source>
        <dbReference type="ARBA" id="ARBA00023015"/>
    </source>
</evidence>
<accession>A0A368NIM7</accession>
<proteinExistence type="predicted"/>
<dbReference type="CDD" id="cd00093">
    <property type="entry name" value="HTH_XRE"/>
    <property type="match status" value="1"/>
</dbReference>
<dbReference type="AlphaFoldDB" id="A0A368NIM7"/>
<dbReference type="Gene3D" id="1.10.260.40">
    <property type="entry name" value="lambda repressor-like DNA-binding domains"/>
    <property type="match status" value="1"/>
</dbReference>
<dbReference type="PANTHER" id="PTHR46797">
    <property type="entry name" value="HTH-TYPE TRANSCRIPTIONAL REGULATOR"/>
    <property type="match status" value="1"/>
</dbReference>
<dbReference type="SMART" id="SM00530">
    <property type="entry name" value="HTH_XRE"/>
    <property type="match status" value="1"/>
</dbReference>
<dbReference type="GO" id="GO:0005829">
    <property type="term" value="C:cytosol"/>
    <property type="evidence" value="ECO:0007669"/>
    <property type="project" value="TreeGrafter"/>
</dbReference>
<dbReference type="InterPro" id="IPR001387">
    <property type="entry name" value="Cro/C1-type_HTH"/>
</dbReference>
<evidence type="ECO:0000259" key="4">
    <source>
        <dbReference type="PROSITE" id="PS50943"/>
    </source>
</evidence>
<evidence type="ECO:0000256" key="2">
    <source>
        <dbReference type="ARBA" id="ARBA00023125"/>
    </source>
</evidence>
<dbReference type="EMBL" id="QPID01000007">
    <property type="protein sequence ID" value="RCU49279.1"/>
    <property type="molecule type" value="Genomic_DNA"/>
</dbReference>
<dbReference type="PANTHER" id="PTHR46797:SF23">
    <property type="entry name" value="HTH-TYPE TRANSCRIPTIONAL REGULATOR SUTR"/>
    <property type="match status" value="1"/>
</dbReference>
<sequence>MNDAHTLTITQVFGIKLKTLRKSRGLSQQELAKLANLDRSYIGGVERGDRNISLVNISNLAKALNINIDELFKDIYG</sequence>
<protein>
    <submittedName>
        <fullName evidence="5">XRE family transcriptional regulator</fullName>
    </submittedName>
</protein>
<keyword evidence="1" id="KW-0805">Transcription regulation</keyword>
<dbReference type="SUPFAM" id="SSF47413">
    <property type="entry name" value="lambda repressor-like DNA-binding domains"/>
    <property type="match status" value="1"/>
</dbReference>
<dbReference type="Pfam" id="PF01381">
    <property type="entry name" value="HTH_3"/>
    <property type="match status" value="1"/>
</dbReference>
<evidence type="ECO:0000313" key="6">
    <source>
        <dbReference type="Proteomes" id="UP000252558"/>
    </source>
</evidence>
<evidence type="ECO:0000313" key="5">
    <source>
        <dbReference type="EMBL" id="RCU49279.1"/>
    </source>
</evidence>
<dbReference type="Proteomes" id="UP000252558">
    <property type="component" value="Unassembled WGS sequence"/>
</dbReference>
<organism evidence="5 6">
    <name type="scientific">Corallincola holothuriorum</name>
    <dbReference type="NCBI Taxonomy" id="2282215"/>
    <lineage>
        <taxon>Bacteria</taxon>
        <taxon>Pseudomonadati</taxon>
        <taxon>Pseudomonadota</taxon>
        <taxon>Gammaproteobacteria</taxon>
        <taxon>Alteromonadales</taxon>
        <taxon>Psychromonadaceae</taxon>
        <taxon>Corallincola</taxon>
    </lineage>
</organism>
<keyword evidence="2" id="KW-0238">DNA-binding</keyword>
<dbReference type="InterPro" id="IPR010982">
    <property type="entry name" value="Lambda_DNA-bd_dom_sf"/>
</dbReference>
<dbReference type="GO" id="GO:0003677">
    <property type="term" value="F:DNA binding"/>
    <property type="evidence" value="ECO:0007669"/>
    <property type="project" value="UniProtKB-KW"/>
</dbReference>
<reference evidence="5 6" key="1">
    <citation type="submission" date="2018-07" db="EMBL/GenBank/DDBJ databases">
        <title>Corallincola holothuriorum sp. nov., a new facultative anaerobe isolated from sea cucumber Apostichopus japonicus.</title>
        <authorList>
            <person name="Xia H."/>
        </authorList>
    </citation>
    <scope>NUCLEOTIDE SEQUENCE [LARGE SCALE GENOMIC DNA]</scope>
    <source>
        <strain evidence="5 6">C4</strain>
    </source>
</reference>
<keyword evidence="6" id="KW-1185">Reference proteome</keyword>